<dbReference type="PANTHER" id="PTHR30231">
    <property type="entry name" value="DNA POLYMERASE III SUBUNIT EPSILON"/>
    <property type="match status" value="1"/>
</dbReference>
<evidence type="ECO:0000256" key="3">
    <source>
        <dbReference type="ARBA" id="ARBA00026073"/>
    </source>
</evidence>
<dbReference type="InterPro" id="IPR013520">
    <property type="entry name" value="Ribonucl_H"/>
</dbReference>
<dbReference type="InterPro" id="IPR036397">
    <property type="entry name" value="RNaseH_sf"/>
</dbReference>
<dbReference type="Proteomes" id="UP001060336">
    <property type="component" value="Chromosome"/>
</dbReference>
<keyword evidence="5" id="KW-0812">Transmembrane</keyword>
<dbReference type="GO" id="GO:0045004">
    <property type="term" value="P:DNA replication proofreading"/>
    <property type="evidence" value="ECO:0007669"/>
    <property type="project" value="TreeGrafter"/>
</dbReference>
<evidence type="ECO:0000313" key="7">
    <source>
        <dbReference type="EMBL" id="UUX49066.1"/>
    </source>
</evidence>
<dbReference type="AlphaFoldDB" id="A0A9J7AQ95"/>
<evidence type="ECO:0000313" key="8">
    <source>
        <dbReference type="Proteomes" id="UP001060336"/>
    </source>
</evidence>
<name>A0A9J7AQ95_9PROT</name>
<keyword evidence="8" id="KW-1185">Reference proteome</keyword>
<sequence length="460" mass="48568">MAAGSDRDDSPLRRAIVMRYRTRRTHAVLLTAIPVVLLLALGIFTVRFVLLAEAADWSLLVLPAVGTGAAALLTYAVYGIIAAHIADLDRMKEDLDLAATTGRLPARWRQFTGGPGEIAGLSQAVERAFIRRHRHRSEGAWIAGVLAGIPAAVIVFTGTGLVALSNAAARRRLGEFGTSPGHSIFTIVDHGLLDAALRRARESKRPVEFALSDTDGNAVEAQLAGLAEGGVISFLAPAEDVLPEQTAMDLSLGAAAPMPMPFLTGTPLTGLPVVSLDLETTGLEASRDRIVSIGAVRVQGGHVFTGASLDILVNPGIPIPERSFQVHGISDELVAGAPPLPELWEELNRFCAGCVIVGHQIGFDLAVLAAEAKRHGLPAFDVPALDTMALFKQIAPDERIGLDSAAEAMGLSVFGRHTALGDAIVTAELFNAMVPELESRGIADYGRATEIAAPRPWGRD</sequence>
<feature type="domain" description="Exonuclease" evidence="6">
    <location>
        <begin position="272"/>
        <end position="439"/>
    </location>
</feature>
<feature type="transmembrane region" description="Helical" evidence="5">
    <location>
        <begin position="140"/>
        <end position="164"/>
    </location>
</feature>
<dbReference type="KEGG" id="naci:NUH88_16875"/>
<dbReference type="GO" id="GO:0003677">
    <property type="term" value="F:DNA binding"/>
    <property type="evidence" value="ECO:0007669"/>
    <property type="project" value="InterPro"/>
</dbReference>
<dbReference type="NCBIfam" id="TIGR00573">
    <property type="entry name" value="dnaq"/>
    <property type="match status" value="1"/>
</dbReference>
<dbReference type="GO" id="GO:0003887">
    <property type="term" value="F:DNA-directed DNA polymerase activity"/>
    <property type="evidence" value="ECO:0007669"/>
    <property type="project" value="UniProtKB-EC"/>
</dbReference>
<feature type="transmembrane region" description="Helical" evidence="5">
    <location>
        <begin position="27"/>
        <end position="51"/>
    </location>
</feature>
<dbReference type="FunFam" id="3.30.420.10:FF:000045">
    <property type="entry name" value="3'-5' exonuclease DinG"/>
    <property type="match status" value="1"/>
</dbReference>
<dbReference type="GO" id="GO:0008408">
    <property type="term" value="F:3'-5' exonuclease activity"/>
    <property type="evidence" value="ECO:0007669"/>
    <property type="project" value="TreeGrafter"/>
</dbReference>
<dbReference type="Gene3D" id="3.30.420.10">
    <property type="entry name" value="Ribonuclease H-like superfamily/Ribonuclease H"/>
    <property type="match status" value="1"/>
</dbReference>
<evidence type="ECO:0000256" key="4">
    <source>
        <dbReference type="ARBA" id="ARBA00049244"/>
    </source>
</evidence>
<keyword evidence="7" id="KW-0540">Nuclease</keyword>
<dbReference type="GO" id="GO:0005829">
    <property type="term" value="C:cytosol"/>
    <property type="evidence" value="ECO:0007669"/>
    <property type="project" value="TreeGrafter"/>
</dbReference>
<keyword evidence="5" id="KW-1133">Transmembrane helix</keyword>
<dbReference type="EMBL" id="CP102480">
    <property type="protein sequence ID" value="UUX49066.1"/>
    <property type="molecule type" value="Genomic_DNA"/>
</dbReference>
<dbReference type="InterPro" id="IPR006054">
    <property type="entry name" value="DnaQ"/>
</dbReference>
<evidence type="ECO:0000256" key="2">
    <source>
        <dbReference type="ARBA" id="ARBA00025483"/>
    </source>
</evidence>
<keyword evidence="7" id="KW-0269">Exonuclease</keyword>
<accession>A0A9J7AQ95</accession>
<comment type="catalytic activity">
    <reaction evidence="4">
        <text>DNA(n) + a 2'-deoxyribonucleoside 5'-triphosphate = DNA(n+1) + diphosphate</text>
        <dbReference type="Rhea" id="RHEA:22508"/>
        <dbReference type="Rhea" id="RHEA-COMP:17339"/>
        <dbReference type="Rhea" id="RHEA-COMP:17340"/>
        <dbReference type="ChEBI" id="CHEBI:33019"/>
        <dbReference type="ChEBI" id="CHEBI:61560"/>
        <dbReference type="ChEBI" id="CHEBI:173112"/>
        <dbReference type="EC" id="2.7.7.7"/>
    </reaction>
</comment>
<gene>
    <name evidence="7" type="ORF">NUH88_16875</name>
</gene>
<dbReference type="SMART" id="SM00479">
    <property type="entry name" value="EXOIII"/>
    <property type="match status" value="1"/>
</dbReference>
<feature type="transmembrane region" description="Helical" evidence="5">
    <location>
        <begin position="57"/>
        <end position="81"/>
    </location>
</feature>
<dbReference type="SUPFAM" id="SSF53098">
    <property type="entry name" value="Ribonuclease H-like"/>
    <property type="match status" value="1"/>
</dbReference>
<dbReference type="PANTHER" id="PTHR30231:SF41">
    <property type="entry name" value="DNA POLYMERASE III SUBUNIT EPSILON"/>
    <property type="match status" value="1"/>
</dbReference>
<comment type="subunit">
    <text evidence="3">DNA polymerase III contains a core (composed of alpha, epsilon and theta chains) that associates with a tau subunit. This core dimerizes to form the POLIII' complex. PolIII' associates with the gamma complex (composed of gamma, delta, delta', psi and chi chains) and with the beta chain to form the complete DNA polymerase III complex.</text>
</comment>
<dbReference type="EC" id="2.7.7.7" evidence="1"/>
<dbReference type="Pfam" id="PF00929">
    <property type="entry name" value="RNase_T"/>
    <property type="match status" value="1"/>
</dbReference>
<comment type="function">
    <text evidence="2">DNA polymerase III is a complex, multichain enzyme responsible for most of the replicative synthesis in bacteria. The epsilon subunit contain the editing function and is a proofreading 3'-5' exonuclease.</text>
</comment>
<protein>
    <recommendedName>
        <fullName evidence="1">DNA-directed DNA polymerase</fullName>
        <ecNumber evidence="1">2.7.7.7</ecNumber>
    </recommendedName>
</protein>
<dbReference type="RefSeq" id="WP_257767567.1">
    <property type="nucleotide sequence ID" value="NZ_CP102480.1"/>
</dbReference>
<organism evidence="7 8">
    <name type="scientific">Nisaea acidiphila</name>
    <dbReference type="NCBI Taxonomy" id="1862145"/>
    <lineage>
        <taxon>Bacteria</taxon>
        <taxon>Pseudomonadati</taxon>
        <taxon>Pseudomonadota</taxon>
        <taxon>Alphaproteobacteria</taxon>
        <taxon>Rhodospirillales</taxon>
        <taxon>Thalassobaculaceae</taxon>
        <taxon>Nisaea</taxon>
    </lineage>
</organism>
<evidence type="ECO:0000259" key="6">
    <source>
        <dbReference type="SMART" id="SM00479"/>
    </source>
</evidence>
<dbReference type="CDD" id="cd06127">
    <property type="entry name" value="DEDDh"/>
    <property type="match status" value="1"/>
</dbReference>
<evidence type="ECO:0000256" key="1">
    <source>
        <dbReference type="ARBA" id="ARBA00012417"/>
    </source>
</evidence>
<reference evidence="7" key="1">
    <citation type="submission" date="2022-08" db="EMBL/GenBank/DDBJ databases">
        <title>Nisaea acidiphila sp. nov., isolated from a marine algal debris and emended description of the genus Nisaea Urios et al. 2008.</title>
        <authorList>
            <person name="Kwon K."/>
        </authorList>
    </citation>
    <scope>NUCLEOTIDE SEQUENCE</scope>
    <source>
        <strain evidence="7">MEBiC11861</strain>
    </source>
</reference>
<keyword evidence="7" id="KW-0378">Hydrolase</keyword>
<dbReference type="InterPro" id="IPR012337">
    <property type="entry name" value="RNaseH-like_sf"/>
</dbReference>
<evidence type="ECO:0000256" key="5">
    <source>
        <dbReference type="SAM" id="Phobius"/>
    </source>
</evidence>
<keyword evidence="5" id="KW-0472">Membrane</keyword>
<proteinExistence type="predicted"/>